<gene>
    <name evidence="1" type="ORF">RhiirC2_803243</name>
</gene>
<evidence type="ECO:0000313" key="1">
    <source>
        <dbReference type="EMBL" id="PKK52135.1"/>
    </source>
</evidence>
<organism evidence="1 2">
    <name type="scientific">Rhizophagus irregularis</name>
    <dbReference type="NCBI Taxonomy" id="588596"/>
    <lineage>
        <taxon>Eukaryota</taxon>
        <taxon>Fungi</taxon>
        <taxon>Fungi incertae sedis</taxon>
        <taxon>Mucoromycota</taxon>
        <taxon>Glomeromycotina</taxon>
        <taxon>Glomeromycetes</taxon>
        <taxon>Glomerales</taxon>
        <taxon>Glomeraceae</taxon>
        <taxon>Rhizophagus</taxon>
    </lineage>
</organism>
<dbReference type="EMBL" id="LLXL01008374">
    <property type="protein sequence ID" value="PKK52135.1"/>
    <property type="molecule type" value="Genomic_DNA"/>
</dbReference>
<dbReference type="AlphaFoldDB" id="A0A2N1LRW8"/>
<protein>
    <submittedName>
        <fullName evidence="1">Uncharacterized protein</fullName>
    </submittedName>
</protein>
<comment type="caution">
    <text evidence="1">The sequence shown here is derived from an EMBL/GenBank/DDBJ whole genome shotgun (WGS) entry which is preliminary data.</text>
</comment>
<sequence length="56" mass="6517">MPIRHQSVTNQMQVEELTCLFKFVTKGKQKVTDLKENIIDWSNVDLEIQGPKSQKN</sequence>
<dbReference type="Proteomes" id="UP000233469">
    <property type="component" value="Unassembled WGS sequence"/>
</dbReference>
<evidence type="ECO:0000313" key="2">
    <source>
        <dbReference type="Proteomes" id="UP000233469"/>
    </source>
</evidence>
<reference evidence="1 2" key="1">
    <citation type="submission" date="2016-04" db="EMBL/GenBank/DDBJ databases">
        <title>Genome analyses suggest a sexual origin of heterokaryosis in a supposedly ancient asexual fungus.</title>
        <authorList>
            <person name="Ropars J."/>
            <person name="Sedzielewska K."/>
            <person name="Noel J."/>
            <person name="Charron P."/>
            <person name="Farinelli L."/>
            <person name="Marton T."/>
            <person name="Kruger M."/>
            <person name="Pelin A."/>
            <person name="Brachmann A."/>
            <person name="Corradi N."/>
        </authorList>
    </citation>
    <scope>NUCLEOTIDE SEQUENCE [LARGE SCALE GENOMIC DNA]</scope>
    <source>
        <strain evidence="1 2">C2</strain>
    </source>
</reference>
<name>A0A2N1LRW8_9GLOM</name>
<proteinExistence type="predicted"/>
<dbReference type="VEuPathDB" id="FungiDB:FUN_013833"/>
<accession>A0A2N1LRW8</accession>
<reference evidence="1 2" key="2">
    <citation type="submission" date="2017-10" db="EMBL/GenBank/DDBJ databases">
        <title>Extensive intraspecific genome diversity in a model arbuscular mycorrhizal fungus.</title>
        <authorList>
            <person name="Chen E.C.H."/>
            <person name="Morin E."/>
            <person name="Baudet D."/>
            <person name="Noel J."/>
            <person name="Ndikumana S."/>
            <person name="Charron P."/>
            <person name="St-Onge C."/>
            <person name="Giorgi J."/>
            <person name="Grigoriev I.V."/>
            <person name="Roux C."/>
            <person name="Martin F.M."/>
            <person name="Corradi N."/>
        </authorList>
    </citation>
    <scope>NUCLEOTIDE SEQUENCE [LARGE SCALE GENOMIC DNA]</scope>
    <source>
        <strain evidence="1 2">C2</strain>
    </source>
</reference>